<evidence type="ECO:0000256" key="11">
    <source>
        <dbReference type="HAMAP-Rule" id="MF_00392"/>
    </source>
</evidence>
<dbReference type="NCBIfam" id="TIGR00215">
    <property type="entry name" value="lpxB"/>
    <property type="match status" value="1"/>
</dbReference>
<dbReference type="GO" id="GO:0016020">
    <property type="term" value="C:membrane"/>
    <property type="evidence" value="ECO:0007669"/>
    <property type="project" value="GOC"/>
</dbReference>
<feature type="compositionally biased region" description="Basic and acidic residues" evidence="12">
    <location>
        <begin position="1"/>
        <end position="11"/>
    </location>
</feature>
<evidence type="ECO:0000256" key="4">
    <source>
        <dbReference type="ARBA" id="ARBA00020902"/>
    </source>
</evidence>
<dbReference type="Pfam" id="PF02684">
    <property type="entry name" value="LpxB"/>
    <property type="match status" value="1"/>
</dbReference>
<evidence type="ECO:0000256" key="12">
    <source>
        <dbReference type="SAM" id="MobiDB-lite"/>
    </source>
</evidence>
<feature type="region of interest" description="Disordered" evidence="12">
    <location>
        <begin position="1"/>
        <end position="29"/>
    </location>
</feature>
<proteinExistence type="inferred from homology"/>
<evidence type="ECO:0000256" key="7">
    <source>
        <dbReference type="ARBA" id="ARBA00022676"/>
    </source>
</evidence>
<keyword evidence="5 11" id="KW-0444">Lipid biosynthesis</keyword>
<keyword evidence="14" id="KW-1185">Reference proteome</keyword>
<evidence type="ECO:0000313" key="14">
    <source>
        <dbReference type="Proteomes" id="UP000291822"/>
    </source>
</evidence>
<evidence type="ECO:0000256" key="3">
    <source>
        <dbReference type="ARBA" id="ARBA00012687"/>
    </source>
</evidence>
<protein>
    <recommendedName>
        <fullName evidence="4 11">Lipid-A-disaccharide synthase</fullName>
        <ecNumber evidence="3 11">2.4.1.182</ecNumber>
    </recommendedName>
</protein>
<keyword evidence="6 11" id="KW-0441">Lipid A biosynthesis</keyword>
<dbReference type="SUPFAM" id="SSF53756">
    <property type="entry name" value="UDP-Glycosyltransferase/glycogen phosphorylase"/>
    <property type="match status" value="1"/>
</dbReference>
<name>A0A4R0Z2H3_9GAMM</name>
<comment type="caution">
    <text evidence="13">The sequence shown here is derived from an EMBL/GenBank/DDBJ whole genome shotgun (WGS) entry which is preliminary data.</text>
</comment>
<evidence type="ECO:0000256" key="2">
    <source>
        <dbReference type="ARBA" id="ARBA00007868"/>
    </source>
</evidence>
<organism evidence="13 14">
    <name type="scientific">Dyella soli</name>
    <dbReference type="NCBI Taxonomy" id="522319"/>
    <lineage>
        <taxon>Bacteria</taxon>
        <taxon>Pseudomonadati</taxon>
        <taxon>Pseudomonadota</taxon>
        <taxon>Gammaproteobacteria</taxon>
        <taxon>Lysobacterales</taxon>
        <taxon>Rhodanobacteraceae</taxon>
        <taxon>Dyella</taxon>
    </lineage>
</organism>
<dbReference type="EMBL" id="SJTG01000001">
    <property type="protein sequence ID" value="TCI13658.1"/>
    <property type="molecule type" value="Genomic_DNA"/>
</dbReference>
<accession>A0A4R0Z2H3</accession>
<dbReference type="GO" id="GO:0008915">
    <property type="term" value="F:lipid-A-disaccharide synthase activity"/>
    <property type="evidence" value="ECO:0007669"/>
    <property type="project" value="UniProtKB-UniRule"/>
</dbReference>
<evidence type="ECO:0000256" key="8">
    <source>
        <dbReference type="ARBA" id="ARBA00022679"/>
    </source>
</evidence>
<comment type="function">
    <text evidence="1 11">Condensation of UDP-2,3-diacylglucosamine and 2,3-diacylglucosamine-1-phosphate to form lipid A disaccharide, a precursor of lipid A, a phosphorylated glycolipid that anchors the lipopolysaccharide to the outer membrane of the cell.</text>
</comment>
<dbReference type="Proteomes" id="UP000291822">
    <property type="component" value="Unassembled WGS sequence"/>
</dbReference>
<dbReference type="Gene3D" id="3.40.50.2000">
    <property type="entry name" value="Glycogen Phosphorylase B"/>
    <property type="match status" value="1"/>
</dbReference>
<dbReference type="PANTHER" id="PTHR30372">
    <property type="entry name" value="LIPID-A-DISACCHARIDE SYNTHASE"/>
    <property type="match status" value="1"/>
</dbReference>
<sequence>MGHSDSEDHAVHAPVSPAPVPAGIQDTLASSGQSAPTIAILAGEDSGDQLGADLIVALRHRYPLARFVGIGGARMKTQGFDSWYDIRELSLFGFAEVISHLPRLLRLRKELVARLILERPAVVVGIDAPDFNLGVEQRVRTAGLRTVHYVSPSIWAWREKRAEKIGRSADRVLCLFPMEPDIYSRHGVDARFVGHPLADRFALVSDRIGARDFLQLPQNAPVLAVLPGSRPSEVNKLGRIFIEAAKKVAADLPGLRIVIPAANAQVHATLTALLGDTPGNDGAPVLIDGHAHEVMLAADVVLLASGTATLEAMLAKRPMVVGYRVSPVSYRIAKAFNMLKTDVYALPNILARACGLGKDTILVPELMQDDCTPEKLAAATLALFQDSQRRGEIVAAFEQLHHALRGELEGQAGDRAAAAIVELIERPHG</sequence>
<evidence type="ECO:0000256" key="6">
    <source>
        <dbReference type="ARBA" id="ARBA00022556"/>
    </source>
</evidence>
<dbReference type="UniPathway" id="UPA00973"/>
<dbReference type="RefSeq" id="WP_131149560.1">
    <property type="nucleotide sequence ID" value="NZ_SJTG01000001.1"/>
</dbReference>
<comment type="pathway">
    <text evidence="11">Bacterial outer membrane biogenesis; LPS lipid A biosynthesis.</text>
</comment>
<keyword evidence="9 11" id="KW-0443">Lipid metabolism</keyword>
<dbReference type="AlphaFoldDB" id="A0A4R0Z2H3"/>
<evidence type="ECO:0000313" key="13">
    <source>
        <dbReference type="EMBL" id="TCI13658.1"/>
    </source>
</evidence>
<reference evidence="13 14" key="1">
    <citation type="submission" date="2019-02" db="EMBL/GenBank/DDBJ databases">
        <title>Dyella amyloliquefaciens sp. nov., isolated from forest soil.</title>
        <authorList>
            <person name="Gao Z.-H."/>
            <person name="Qiu L.-H."/>
        </authorList>
    </citation>
    <scope>NUCLEOTIDE SEQUENCE [LARGE SCALE GENOMIC DNA]</scope>
    <source>
        <strain evidence="13 14">KACC 12747</strain>
    </source>
</reference>
<dbReference type="GO" id="GO:0005543">
    <property type="term" value="F:phospholipid binding"/>
    <property type="evidence" value="ECO:0007669"/>
    <property type="project" value="TreeGrafter"/>
</dbReference>
<keyword evidence="8 11" id="KW-0808">Transferase</keyword>
<comment type="similarity">
    <text evidence="2 11">Belongs to the LpxB family.</text>
</comment>
<evidence type="ECO:0000256" key="10">
    <source>
        <dbReference type="ARBA" id="ARBA00048975"/>
    </source>
</evidence>
<evidence type="ECO:0000256" key="9">
    <source>
        <dbReference type="ARBA" id="ARBA00023098"/>
    </source>
</evidence>
<dbReference type="GO" id="GO:0009245">
    <property type="term" value="P:lipid A biosynthetic process"/>
    <property type="evidence" value="ECO:0007669"/>
    <property type="project" value="UniProtKB-UniRule"/>
</dbReference>
<comment type="catalytic activity">
    <reaction evidence="10 11">
        <text>a lipid X + a UDP-2-N,3-O-bis[(3R)-3-hydroxyacyl]-alpha-D-glucosamine = a lipid A disaccharide + UDP + H(+)</text>
        <dbReference type="Rhea" id="RHEA:67828"/>
        <dbReference type="ChEBI" id="CHEBI:15378"/>
        <dbReference type="ChEBI" id="CHEBI:58223"/>
        <dbReference type="ChEBI" id="CHEBI:137748"/>
        <dbReference type="ChEBI" id="CHEBI:176338"/>
        <dbReference type="ChEBI" id="CHEBI:176343"/>
        <dbReference type="EC" id="2.4.1.182"/>
    </reaction>
</comment>
<evidence type="ECO:0000256" key="5">
    <source>
        <dbReference type="ARBA" id="ARBA00022516"/>
    </source>
</evidence>
<dbReference type="InterPro" id="IPR003835">
    <property type="entry name" value="Glyco_trans_19"/>
</dbReference>
<dbReference type="HAMAP" id="MF_00392">
    <property type="entry name" value="LpxB"/>
    <property type="match status" value="1"/>
</dbReference>
<evidence type="ECO:0000256" key="1">
    <source>
        <dbReference type="ARBA" id="ARBA00002056"/>
    </source>
</evidence>
<gene>
    <name evidence="11" type="primary">lpxB</name>
    <name evidence="13" type="ORF">EZM97_10485</name>
</gene>
<dbReference type="EC" id="2.4.1.182" evidence="3 11"/>
<dbReference type="PANTHER" id="PTHR30372:SF4">
    <property type="entry name" value="LIPID-A-DISACCHARIDE SYNTHASE, MITOCHONDRIAL-RELATED"/>
    <property type="match status" value="1"/>
</dbReference>
<keyword evidence="7 11" id="KW-0328">Glycosyltransferase</keyword>